<keyword evidence="3" id="KW-1185">Reference proteome</keyword>
<evidence type="ECO:0000313" key="3">
    <source>
        <dbReference type="Proteomes" id="UP000521943"/>
    </source>
</evidence>
<evidence type="ECO:0000313" key="2">
    <source>
        <dbReference type="EMBL" id="KAF6764364.1"/>
    </source>
</evidence>
<comment type="caution">
    <text evidence="2">The sequence shown here is derived from an EMBL/GenBank/DDBJ whole genome shotgun (WGS) entry which is preliminary data.</text>
</comment>
<evidence type="ECO:0000256" key="1">
    <source>
        <dbReference type="SAM" id="MobiDB-lite"/>
    </source>
</evidence>
<proteinExistence type="predicted"/>
<dbReference type="AlphaFoldDB" id="A0A8H6IG58"/>
<protein>
    <submittedName>
        <fullName evidence="2">Uncharacterized protein</fullName>
    </submittedName>
</protein>
<gene>
    <name evidence="2" type="ORF">DFP72DRAFT_1059349</name>
</gene>
<dbReference type="InterPro" id="IPR035892">
    <property type="entry name" value="C2_domain_sf"/>
</dbReference>
<feature type="compositionally biased region" description="Pro residues" evidence="1">
    <location>
        <begin position="346"/>
        <end position="355"/>
    </location>
</feature>
<feature type="region of interest" description="Disordered" evidence="1">
    <location>
        <begin position="73"/>
        <end position="133"/>
    </location>
</feature>
<dbReference type="EMBL" id="JACGCI010000004">
    <property type="protein sequence ID" value="KAF6764364.1"/>
    <property type="molecule type" value="Genomic_DNA"/>
</dbReference>
<feature type="compositionally biased region" description="Polar residues" evidence="1">
    <location>
        <begin position="333"/>
        <end position="345"/>
    </location>
</feature>
<dbReference type="Proteomes" id="UP000521943">
    <property type="component" value="Unassembled WGS sequence"/>
</dbReference>
<accession>A0A8H6IG58</accession>
<feature type="region of interest" description="Disordered" evidence="1">
    <location>
        <begin position="329"/>
        <end position="361"/>
    </location>
</feature>
<reference evidence="2 3" key="1">
    <citation type="submission" date="2020-07" db="EMBL/GenBank/DDBJ databases">
        <title>Comparative genomics of pyrophilous fungi reveals a link between fire events and developmental genes.</title>
        <authorList>
            <consortium name="DOE Joint Genome Institute"/>
            <person name="Steindorff A.S."/>
            <person name="Carver A."/>
            <person name="Calhoun S."/>
            <person name="Stillman K."/>
            <person name="Liu H."/>
            <person name="Lipzen A."/>
            <person name="Pangilinan J."/>
            <person name="Labutti K."/>
            <person name="Bruns T.D."/>
            <person name="Grigoriev I.V."/>
        </authorList>
    </citation>
    <scope>NUCLEOTIDE SEQUENCE [LARGE SCALE GENOMIC DNA]</scope>
    <source>
        <strain evidence="2 3">CBS 144469</strain>
    </source>
</reference>
<feature type="region of interest" description="Disordered" evidence="1">
    <location>
        <begin position="416"/>
        <end position="439"/>
    </location>
</feature>
<feature type="compositionally biased region" description="Polar residues" evidence="1">
    <location>
        <begin position="73"/>
        <end position="87"/>
    </location>
</feature>
<dbReference type="SUPFAM" id="SSF49562">
    <property type="entry name" value="C2 domain (Calcium/lipid-binding domain, CaLB)"/>
    <property type="match status" value="1"/>
</dbReference>
<sequence length="487" mass="53021">MIRVEHVPLGPVTTIMTTIPSAHLQDGLYRCESVLQLNMGQTCAAALARVRATRFTPPCRELGARCQQDSTTLAAQQEQRTPTTKCSNPILPPAVRPAPKLSDAPTSSLPLSQHPDSRMPPTPPRRKPKLAPGSSIFTRLPVCSWLRPAEACTTGAECNMTRTGWDMDPFAIFSFGKKVFRTRAIGHSRNPVQLSILDWDKHCANDHIGNASFDVNKLAANAPQVDLETGLYPACGAHLRLPQWGMRWWSAYVDAARTWSSIVARRAGNADGTESRLLNASDAAMGRGVTADCLEHLHLPWPHRHLQGLDGESPSLCTGDRELGLAHAGPIASDSSTRDPSSTEQDPPPPPPWPRPSLVDVKSFPSHAIDSKQGAISVVRAIMPNVHERDPGGPTTSTSEAVTTHCRRRAHLRLPHLRRSHPQQPARQPRIAADEGGSPCASLKEWNRRALHDHCALSNKGHIQHSICGFSALLGLEVLEGEETSRG</sequence>
<organism evidence="2 3">
    <name type="scientific">Ephemerocybe angulata</name>
    <dbReference type="NCBI Taxonomy" id="980116"/>
    <lineage>
        <taxon>Eukaryota</taxon>
        <taxon>Fungi</taxon>
        <taxon>Dikarya</taxon>
        <taxon>Basidiomycota</taxon>
        <taxon>Agaricomycotina</taxon>
        <taxon>Agaricomycetes</taxon>
        <taxon>Agaricomycetidae</taxon>
        <taxon>Agaricales</taxon>
        <taxon>Agaricineae</taxon>
        <taxon>Psathyrellaceae</taxon>
        <taxon>Ephemerocybe</taxon>
    </lineage>
</organism>
<dbReference type="OrthoDB" id="3269806at2759"/>
<name>A0A8H6IG58_9AGAR</name>